<organism evidence="1 2">
    <name type="scientific">Myodes glareolus</name>
    <name type="common">Bank vole</name>
    <name type="synonym">Clethrionomys glareolus</name>
    <dbReference type="NCBI Taxonomy" id="447135"/>
    <lineage>
        <taxon>Eukaryota</taxon>
        <taxon>Metazoa</taxon>
        <taxon>Chordata</taxon>
        <taxon>Craniata</taxon>
        <taxon>Vertebrata</taxon>
        <taxon>Euteleostomi</taxon>
        <taxon>Mammalia</taxon>
        <taxon>Eutheria</taxon>
        <taxon>Euarchontoglires</taxon>
        <taxon>Glires</taxon>
        <taxon>Rodentia</taxon>
        <taxon>Myomorpha</taxon>
        <taxon>Muroidea</taxon>
        <taxon>Cricetidae</taxon>
        <taxon>Arvicolinae</taxon>
        <taxon>Myodes</taxon>
    </lineage>
</organism>
<accession>A0AAW0JYE6</accession>
<proteinExistence type="predicted"/>
<comment type="caution">
    <text evidence="1">The sequence shown here is derived from an EMBL/GenBank/DDBJ whole genome shotgun (WGS) entry which is preliminary data.</text>
</comment>
<dbReference type="Proteomes" id="UP001488838">
    <property type="component" value="Unassembled WGS sequence"/>
</dbReference>
<dbReference type="AlphaFoldDB" id="A0AAW0JYE6"/>
<dbReference type="InterPro" id="IPR012675">
    <property type="entry name" value="Beta-grasp_dom_sf"/>
</dbReference>
<evidence type="ECO:0000313" key="2">
    <source>
        <dbReference type="Proteomes" id="UP001488838"/>
    </source>
</evidence>
<gene>
    <name evidence="1" type="ORF">U0070_015246</name>
</gene>
<dbReference type="EMBL" id="JBBHLL010000011">
    <property type="protein sequence ID" value="KAK7832099.1"/>
    <property type="molecule type" value="Genomic_DNA"/>
</dbReference>
<evidence type="ECO:0000313" key="1">
    <source>
        <dbReference type="EMBL" id="KAK7832099.1"/>
    </source>
</evidence>
<protein>
    <submittedName>
        <fullName evidence="1">Uncharacterized protein</fullName>
    </submittedName>
</protein>
<keyword evidence="2" id="KW-1185">Reference proteome</keyword>
<sequence length="96" mass="10825">DCGLPASTQGEILLVHFCSWHWEVFLPGAKRPDLLTRAMPCPSQSSDELVFFVNGKKVTEKNVDPEVTLLAFLRRSWILLIDVSSTPMRALQSLRI</sequence>
<reference evidence="1 2" key="1">
    <citation type="journal article" date="2023" name="bioRxiv">
        <title>Conserved and derived expression patterns and positive selection on dental genes reveal complex evolutionary context of ever-growing rodent molars.</title>
        <authorList>
            <person name="Calamari Z.T."/>
            <person name="Song A."/>
            <person name="Cohen E."/>
            <person name="Akter M."/>
            <person name="Roy R.D."/>
            <person name="Hallikas O."/>
            <person name="Christensen M.M."/>
            <person name="Li P."/>
            <person name="Marangoni P."/>
            <person name="Jernvall J."/>
            <person name="Klein O.D."/>
        </authorList>
    </citation>
    <scope>NUCLEOTIDE SEQUENCE [LARGE SCALE GENOMIC DNA]</scope>
    <source>
        <strain evidence="1">V071</strain>
    </source>
</reference>
<name>A0AAW0JYE6_MYOGA</name>
<dbReference type="Gene3D" id="3.10.20.30">
    <property type="match status" value="1"/>
</dbReference>
<feature type="non-terminal residue" evidence="1">
    <location>
        <position position="1"/>
    </location>
</feature>